<sequence>MAYTDWQLLRMRNALRAYHRYGGYFDGDVYTWIDVSEAIAEYCDVEVPQESLRKFVEGVKKKDGTRKYSTPEGENNERIHAIFKFVQEEDLNLLNEEELKERTFGLQAANRMVEYLEQDQQYTQLGIPANIAGRYYNWRDDGDQVWCSELAIDQPLDNRIAVVRLLERSYLKGEEPSLVDVAIGDMPLNYKSQTRLDGWLAVSPEENMMFFLKEVSTGMNRHYLLLDSSLGLNVESSALELNLLFFHAPMEVEHARALASFKDPSQENLEKSLYRYARVKR</sequence>
<evidence type="ECO:0000313" key="2">
    <source>
        <dbReference type="Proteomes" id="UP000074119"/>
    </source>
</evidence>
<accession>A0A127M283</accession>
<dbReference type="Proteomes" id="UP000074119">
    <property type="component" value="Chromosome"/>
</dbReference>
<evidence type="ECO:0000313" key="1">
    <source>
        <dbReference type="EMBL" id="AMO67343.1"/>
    </source>
</evidence>
<dbReference type="KEGG" id="zal:AZF00_03065"/>
<dbReference type="RefSeq" id="WP_062383146.1">
    <property type="nucleotide sequence ID" value="NZ_CP014544.1"/>
</dbReference>
<name>A0A127M283_9GAMM</name>
<dbReference type="AlphaFoldDB" id="A0A127M283"/>
<dbReference type="EMBL" id="CP014544">
    <property type="protein sequence ID" value="AMO67343.1"/>
    <property type="molecule type" value="Genomic_DNA"/>
</dbReference>
<proteinExistence type="predicted"/>
<protein>
    <submittedName>
        <fullName evidence="1">Uncharacterized protein</fullName>
    </submittedName>
</protein>
<gene>
    <name evidence="1" type="ORF">AZF00_03065</name>
</gene>
<organism evidence="1 2">
    <name type="scientific">Zhongshania aliphaticivorans</name>
    <dbReference type="NCBI Taxonomy" id="1470434"/>
    <lineage>
        <taxon>Bacteria</taxon>
        <taxon>Pseudomonadati</taxon>
        <taxon>Pseudomonadota</taxon>
        <taxon>Gammaproteobacteria</taxon>
        <taxon>Cellvibrionales</taxon>
        <taxon>Spongiibacteraceae</taxon>
        <taxon>Zhongshania</taxon>
    </lineage>
</organism>
<dbReference type="STRING" id="1470434.AZF00_03065"/>
<reference evidence="1 2" key="1">
    <citation type="submission" date="2015-12" db="EMBL/GenBank/DDBJ databases">
        <authorList>
            <person name="Shamseldin A."/>
            <person name="Moawad H."/>
            <person name="Abd El-Rahim W.M."/>
            <person name="Sadowsky M.J."/>
        </authorList>
    </citation>
    <scope>NUCLEOTIDE SEQUENCE [LARGE SCALE GENOMIC DNA]</scope>
    <source>
        <strain evidence="1 2">SM2</strain>
    </source>
</reference>